<organism evidence="1 2">
    <name type="scientific">Brochothrix phage A9</name>
    <dbReference type="NCBI Taxonomy" id="857312"/>
    <lineage>
        <taxon>Viruses</taxon>
        <taxon>Duplodnaviria</taxon>
        <taxon>Heunggongvirae</taxon>
        <taxon>Uroviricota</taxon>
        <taxon>Caudoviricetes</taxon>
        <taxon>Herelleviridae</taxon>
        <taxon>Klumppvirus</taxon>
        <taxon>Klumppvirus A9</taxon>
    </lineage>
</organism>
<sequence>MGKTKIGFSSHTRAISVTTPSNYKVLVRVTNGWVVKGLVTTYSPTSILRVDVKKKDYYKQGYLPDIKYVNKDRGGNAYCTYSLEKLFSRAVAEERAGKVTKNSRNVILETITILAEVEEAVQSVKDKMPYYNEHK</sequence>
<dbReference type="EMBL" id="HM242243">
    <property type="protein sequence ID" value="ADJ53051.1"/>
    <property type="molecule type" value="Genomic_DNA"/>
</dbReference>
<protein>
    <submittedName>
        <fullName evidence="1">Gp9</fullName>
    </submittedName>
</protein>
<reference evidence="1 2" key="1">
    <citation type="journal article" date="2010" name="J. Bacteriol.">
        <title>Brochothrix thermosphacta bacteriophages feature heterogeneous and highly mosaic genomes and utilize unique prophage insertion sites.</title>
        <authorList>
            <person name="Kilcher S."/>
            <person name="Loessner M.J."/>
            <person name="Klumpp J."/>
        </authorList>
    </citation>
    <scope>NUCLEOTIDE SEQUENCE [LARGE SCALE GENOMIC DNA]</scope>
</reference>
<keyword evidence="2" id="KW-1185">Reference proteome</keyword>
<name>D9J0F6_9CAUD</name>
<evidence type="ECO:0000313" key="2">
    <source>
        <dbReference type="Proteomes" id="UP000000331"/>
    </source>
</evidence>
<dbReference type="KEGG" id="vg:10359047"/>
<dbReference type="GeneID" id="10359047"/>
<accession>D9J0F6</accession>
<evidence type="ECO:0000313" key="1">
    <source>
        <dbReference type="EMBL" id="ADJ53051.1"/>
    </source>
</evidence>
<dbReference type="RefSeq" id="YP_004301342.1">
    <property type="nucleotide sequence ID" value="NC_015253.1"/>
</dbReference>
<proteinExistence type="predicted"/>
<dbReference type="Proteomes" id="UP000000331">
    <property type="component" value="Segment"/>
</dbReference>